<evidence type="ECO:0008006" key="4">
    <source>
        <dbReference type="Google" id="ProtNLM"/>
    </source>
</evidence>
<evidence type="ECO:0000313" key="2">
    <source>
        <dbReference type="EMBL" id="MBE8714767.1"/>
    </source>
</evidence>
<comment type="caution">
    <text evidence="2">The sequence shown here is derived from an EMBL/GenBank/DDBJ whole genome shotgun (WGS) entry which is preliminary data.</text>
</comment>
<feature type="region of interest" description="Disordered" evidence="1">
    <location>
        <begin position="244"/>
        <end position="289"/>
    </location>
</feature>
<organism evidence="2 3">
    <name type="scientific">Sphingobacterium hungaricum</name>
    <dbReference type="NCBI Taxonomy" id="2082723"/>
    <lineage>
        <taxon>Bacteria</taxon>
        <taxon>Pseudomonadati</taxon>
        <taxon>Bacteroidota</taxon>
        <taxon>Sphingobacteriia</taxon>
        <taxon>Sphingobacteriales</taxon>
        <taxon>Sphingobacteriaceae</taxon>
        <taxon>Sphingobacterium</taxon>
    </lineage>
</organism>
<feature type="compositionally biased region" description="Low complexity" evidence="1">
    <location>
        <begin position="276"/>
        <end position="289"/>
    </location>
</feature>
<keyword evidence="3" id="KW-1185">Reference proteome</keyword>
<dbReference type="EMBL" id="PRDK01000008">
    <property type="protein sequence ID" value="MBE8714767.1"/>
    <property type="molecule type" value="Genomic_DNA"/>
</dbReference>
<reference evidence="2" key="1">
    <citation type="submission" date="2018-02" db="EMBL/GenBank/DDBJ databases">
        <authorList>
            <person name="Vasarhelyi B.M."/>
            <person name="Deshmukh S."/>
            <person name="Balint B."/>
            <person name="Kukolya J."/>
        </authorList>
    </citation>
    <scope>NUCLEOTIDE SEQUENCE</scope>
    <source>
        <strain evidence="2">KB22</strain>
    </source>
</reference>
<sequence length="289" mass="32740">MNENNLEYLKKTLDGLGFGSKLNDVLENAIRREMPAFSLGIRSERRPLDTKDINATRTDHLAFTINFNRSKESDMYFLNNYDVTLRKANNPVAVSQTFDLARDHRITALQAHKLLSGLALEKEVPLRPRDENQQPGKQPEKVSVWFKLNLDVTDAYGNHPLRTFRPEYGYDVAGALGKYPIKGLDTPEKIQQAINTLKNGNYLHADLLVGKKTLPVSIVANPQMKTIDIFDKNRTEVRDETIFPERTAKEKADASQAVATSTDLKAGQQKEPLPWEQAPEQQQAPKRSR</sequence>
<dbReference type="RefSeq" id="WP_196936627.1">
    <property type="nucleotide sequence ID" value="NZ_MU158698.1"/>
</dbReference>
<evidence type="ECO:0000313" key="3">
    <source>
        <dbReference type="Proteomes" id="UP000616201"/>
    </source>
</evidence>
<feature type="compositionally biased region" description="Basic and acidic residues" evidence="1">
    <location>
        <begin position="244"/>
        <end position="253"/>
    </location>
</feature>
<evidence type="ECO:0000256" key="1">
    <source>
        <dbReference type="SAM" id="MobiDB-lite"/>
    </source>
</evidence>
<accession>A0A928V1G6</accession>
<dbReference type="Proteomes" id="UP000616201">
    <property type="component" value="Unassembled WGS sequence"/>
</dbReference>
<dbReference type="AlphaFoldDB" id="A0A928V1G6"/>
<proteinExistence type="predicted"/>
<name>A0A928V1G6_9SPHI</name>
<gene>
    <name evidence="2" type="ORF">C4F49_13855</name>
</gene>
<protein>
    <recommendedName>
        <fullName evidence="4">DUF3945 domain-containing protein</fullName>
    </recommendedName>
</protein>